<keyword evidence="1" id="KW-0488">Methylation</keyword>
<gene>
    <name evidence="3" type="ordered locus">Ppro_0809</name>
</gene>
<dbReference type="Proteomes" id="UP000006732">
    <property type="component" value="Chromosome"/>
</dbReference>
<protein>
    <recommendedName>
        <fullName evidence="5">Prepilin-type N-terminal cleavage/methylation domain-containing protein</fullName>
    </recommendedName>
</protein>
<name>A1AM69_PELPD</name>
<sequence length="259" mass="27656">MPASSRTDRASGSPLSGRRGFTLLELLVIVAIMAAVAFVAGGSYSGVSRQANDQLVRSEMQELATAIRRFRQDTGYYPKTGPFGLVGVGAGKITDAAIEAQFSHAGASAAERARWFYSPANLYQLTAEKSLLPAGHQLEEWNKETGRGWRGPYLRGDDGYVDIRDGINSGTAAGTSAGNPLAGNDIRDVNGVADPFELRAVTVSGVSLLSWSAAAGVTEREVWGRPYLVFDLNTAHPWIVSMGPDGVYNTSDDIKLTIE</sequence>
<keyword evidence="2" id="KW-1133">Transmembrane helix</keyword>
<dbReference type="InterPro" id="IPR000983">
    <property type="entry name" value="Bac_GSPG_pilin"/>
</dbReference>
<dbReference type="AlphaFoldDB" id="A1AM69"/>
<keyword evidence="4" id="KW-1185">Reference proteome</keyword>
<dbReference type="InterPro" id="IPR045584">
    <property type="entry name" value="Pilin-like"/>
</dbReference>
<dbReference type="eggNOG" id="COG4968">
    <property type="taxonomic scope" value="Bacteria"/>
</dbReference>
<evidence type="ECO:0008006" key="5">
    <source>
        <dbReference type="Google" id="ProtNLM"/>
    </source>
</evidence>
<dbReference type="Pfam" id="PF07963">
    <property type="entry name" value="N_methyl"/>
    <property type="match status" value="1"/>
</dbReference>
<feature type="transmembrane region" description="Helical" evidence="2">
    <location>
        <begin position="21"/>
        <end position="44"/>
    </location>
</feature>
<dbReference type="PROSITE" id="PS00409">
    <property type="entry name" value="PROKAR_NTER_METHYL"/>
    <property type="match status" value="1"/>
</dbReference>
<dbReference type="OrthoDB" id="5296638at2"/>
<evidence type="ECO:0000256" key="2">
    <source>
        <dbReference type="SAM" id="Phobius"/>
    </source>
</evidence>
<evidence type="ECO:0000313" key="4">
    <source>
        <dbReference type="Proteomes" id="UP000006732"/>
    </source>
</evidence>
<keyword evidence="2" id="KW-0812">Transmembrane</keyword>
<dbReference type="EMBL" id="CP000482">
    <property type="protein sequence ID" value="ABK98439.1"/>
    <property type="molecule type" value="Genomic_DNA"/>
</dbReference>
<organism evidence="3 4">
    <name type="scientific">Pelobacter propionicus (strain DSM 2379 / NBRC 103807 / OttBd1)</name>
    <dbReference type="NCBI Taxonomy" id="338966"/>
    <lineage>
        <taxon>Bacteria</taxon>
        <taxon>Pseudomonadati</taxon>
        <taxon>Thermodesulfobacteriota</taxon>
        <taxon>Desulfuromonadia</taxon>
        <taxon>Desulfuromonadales</taxon>
        <taxon>Desulfuromonadaceae</taxon>
        <taxon>Pelobacter</taxon>
    </lineage>
</organism>
<evidence type="ECO:0000256" key="1">
    <source>
        <dbReference type="ARBA" id="ARBA00022481"/>
    </source>
</evidence>
<dbReference type="GO" id="GO:0015627">
    <property type="term" value="C:type II protein secretion system complex"/>
    <property type="evidence" value="ECO:0007669"/>
    <property type="project" value="InterPro"/>
</dbReference>
<proteinExistence type="predicted"/>
<dbReference type="InterPro" id="IPR012902">
    <property type="entry name" value="N_methyl_site"/>
</dbReference>
<dbReference type="NCBIfam" id="TIGR02532">
    <property type="entry name" value="IV_pilin_GFxxxE"/>
    <property type="match status" value="1"/>
</dbReference>
<dbReference type="GO" id="GO:0015628">
    <property type="term" value="P:protein secretion by the type II secretion system"/>
    <property type="evidence" value="ECO:0007669"/>
    <property type="project" value="InterPro"/>
</dbReference>
<reference evidence="3 4" key="1">
    <citation type="submission" date="2006-10" db="EMBL/GenBank/DDBJ databases">
        <title>Complete sequence of chromosome of Pelobacter propionicus DSM 2379.</title>
        <authorList>
            <consortium name="US DOE Joint Genome Institute"/>
            <person name="Copeland A."/>
            <person name="Lucas S."/>
            <person name="Lapidus A."/>
            <person name="Barry K."/>
            <person name="Detter J.C."/>
            <person name="Glavina del Rio T."/>
            <person name="Hammon N."/>
            <person name="Israni S."/>
            <person name="Dalin E."/>
            <person name="Tice H."/>
            <person name="Pitluck S."/>
            <person name="Saunders E."/>
            <person name="Brettin T."/>
            <person name="Bruce D."/>
            <person name="Han C."/>
            <person name="Tapia R."/>
            <person name="Schmutz J."/>
            <person name="Larimer F."/>
            <person name="Land M."/>
            <person name="Hauser L."/>
            <person name="Kyrpides N."/>
            <person name="Kim E."/>
            <person name="Lovley D."/>
            <person name="Richardson P."/>
        </authorList>
    </citation>
    <scope>NUCLEOTIDE SEQUENCE [LARGE SCALE GENOMIC DNA]</scope>
    <source>
        <strain evidence="4">DSM 2379 / NBRC 103807 / OttBd1</strain>
    </source>
</reference>
<accession>A1AM69</accession>
<dbReference type="PRINTS" id="PR00813">
    <property type="entry name" value="BCTERIALGSPG"/>
</dbReference>
<dbReference type="HOGENOM" id="CLU_979376_0_0_7"/>
<evidence type="ECO:0000313" key="3">
    <source>
        <dbReference type="EMBL" id="ABK98439.1"/>
    </source>
</evidence>
<dbReference type="RefSeq" id="WP_011734751.1">
    <property type="nucleotide sequence ID" value="NC_008609.1"/>
</dbReference>
<dbReference type="STRING" id="338966.Ppro_0809"/>
<dbReference type="KEGG" id="ppd:Ppro_0809"/>
<keyword evidence="2" id="KW-0472">Membrane</keyword>
<dbReference type="Gene3D" id="3.30.700.10">
    <property type="entry name" value="Glycoprotein, Type 4 Pilin"/>
    <property type="match status" value="1"/>
</dbReference>
<dbReference type="SUPFAM" id="SSF54523">
    <property type="entry name" value="Pili subunits"/>
    <property type="match status" value="1"/>
</dbReference>